<keyword evidence="2" id="KW-0547">Nucleotide-binding</keyword>
<proteinExistence type="predicted"/>
<dbReference type="GO" id="GO:0005524">
    <property type="term" value="F:ATP binding"/>
    <property type="evidence" value="ECO:0007669"/>
    <property type="project" value="UniProtKB-KW"/>
</dbReference>
<accession>A0A848MMW2</accession>
<comment type="caution">
    <text evidence="2">The sequence shown here is derived from an EMBL/GenBank/DDBJ whole genome shotgun (WGS) entry which is preliminary data.</text>
</comment>
<reference evidence="2 3" key="1">
    <citation type="submission" date="2020-01" db="EMBL/GenBank/DDBJ databases">
        <authorList>
            <person name="Lee S.D."/>
        </authorList>
    </citation>
    <scope>NUCLEOTIDE SEQUENCE [LARGE SCALE GENOMIC DNA]</scope>
    <source>
        <strain evidence="2 3">SAP-1</strain>
    </source>
</reference>
<keyword evidence="3" id="KW-1185">Reference proteome</keyword>
<dbReference type="InterPro" id="IPR041685">
    <property type="entry name" value="AAA_GajA/Old/RecF-like"/>
</dbReference>
<organism evidence="2 3">
    <name type="scientific">Rouxiella aceris</name>
    <dbReference type="NCBI Taxonomy" id="2703884"/>
    <lineage>
        <taxon>Bacteria</taxon>
        <taxon>Pseudomonadati</taxon>
        <taxon>Pseudomonadota</taxon>
        <taxon>Gammaproteobacteria</taxon>
        <taxon>Enterobacterales</taxon>
        <taxon>Yersiniaceae</taxon>
        <taxon>Rouxiella</taxon>
    </lineage>
</organism>
<dbReference type="Gene3D" id="3.40.50.300">
    <property type="entry name" value="P-loop containing nucleotide triphosphate hydrolases"/>
    <property type="match status" value="1"/>
</dbReference>
<dbReference type="SUPFAM" id="SSF52540">
    <property type="entry name" value="P-loop containing nucleoside triphosphate hydrolases"/>
    <property type="match status" value="1"/>
</dbReference>
<dbReference type="InterPro" id="IPR027417">
    <property type="entry name" value="P-loop_NTPase"/>
</dbReference>
<evidence type="ECO:0000259" key="1">
    <source>
        <dbReference type="Pfam" id="PF13175"/>
    </source>
</evidence>
<evidence type="ECO:0000313" key="3">
    <source>
        <dbReference type="Proteomes" id="UP000585363"/>
    </source>
</evidence>
<gene>
    <name evidence="2" type="ORF">GW590_11545</name>
</gene>
<reference evidence="2 3" key="2">
    <citation type="submission" date="2020-06" db="EMBL/GenBank/DDBJ databases">
        <title>Polyphasic characterization of a Rahnella strain isolated from tree sap.</title>
        <authorList>
            <person name="Kim I.S."/>
        </authorList>
    </citation>
    <scope>NUCLEOTIDE SEQUENCE [LARGE SCALE GENOMIC DNA]</scope>
    <source>
        <strain evidence="2 3">SAP-1</strain>
    </source>
</reference>
<dbReference type="Pfam" id="PF13175">
    <property type="entry name" value="AAA_15"/>
    <property type="match status" value="1"/>
</dbReference>
<evidence type="ECO:0000313" key="2">
    <source>
        <dbReference type="EMBL" id="NMP27494.1"/>
    </source>
</evidence>
<keyword evidence="2" id="KW-0067">ATP-binding</keyword>
<sequence>MRIHQVKIKNFHFLADAALALEDHTIVIVGRSNSGKTFLSEIVRSFLADDSATFQLEDFSSACYDGFCENLEALNQGVEENVIRVLIPSIELRLKFQYDPTLPQLGHLSSFLENQPTKRLTAETCVADFCTLRKRISHVFNAKTWAEDPNDPNNRHELQTSALRGLVKSGFISAQRGLNDATSRESDVLAKTLEGLFEIASSASVETADKQIADASKAAVKDIQSQIDTSFGGQLKSLVPALKTFGYPRLEGQDLHTELLLDVRKLLSNFTKTRYAGYGNIALPESHNGLGKQNMIFILLQLAGFYKLFREEPIAHLIIIFFADKFALAIRHRLSY</sequence>
<dbReference type="RefSeq" id="WP_169403198.1">
    <property type="nucleotide sequence ID" value="NZ_JAADJU010000005.1"/>
</dbReference>
<feature type="domain" description="Endonuclease GajA/Old nuclease/RecF-like AAA" evidence="1">
    <location>
        <begin position="1"/>
        <end position="320"/>
    </location>
</feature>
<dbReference type="AlphaFoldDB" id="A0A848MMW2"/>
<dbReference type="Proteomes" id="UP000585363">
    <property type="component" value="Unassembled WGS sequence"/>
</dbReference>
<name>A0A848MMW2_9GAMM</name>
<dbReference type="EMBL" id="JAADJU010000005">
    <property type="protein sequence ID" value="NMP27494.1"/>
    <property type="molecule type" value="Genomic_DNA"/>
</dbReference>
<protein>
    <submittedName>
        <fullName evidence="2">ATP-binding protein</fullName>
    </submittedName>
</protein>